<gene>
    <name evidence="7" type="ORF">BAUCODRAFT_54961</name>
</gene>
<sequence length="364" mass="40173">LSTGLPHPFRGVNIGSWLVLEKWMTPDVFSGTNTTDQFTFDSIENGKAKLQHHWETFFTENDMAQIATWGLNAVRIPIGYWAYDNTGTRYISGADAYLEQAIGWARKHGIKVLVDCHGSPGSQNGFDNSGQAGSINWQSGDNLQRSIDILVTMAKKYGSVDYADVVFALEIVNEPASWAPNDFSVTQQWAQQAYSAVKGASTNPNLIVVMHDSFEGPALWQTIGAAINGPNTTYTDSHFALDVHLYQNMMPDDSKLTQPQHINKACSDWSTTEFLSPDSHLPVFVGEFSAATNICVNPDNSTIGGSECTIDGCQCLSNVPMEDWSAGAKVWTRKFFEAQMLTFERHGAGWFLWSYKVPDGGAWS</sequence>
<evidence type="ECO:0000313" key="7">
    <source>
        <dbReference type="EMBL" id="EMC96325.1"/>
    </source>
</evidence>
<comment type="similarity">
    <text evidence="1 5">Belongs to the glycosyl hydrolase 5 (cellulase A) family.</text>
</comment>
<evidence type="ECO:0000256" key="1">
    <source>
        <dbReference type="ARBA" id="ARBA00005641"/>
    </source>
</evidence>
<dbReference type="KEGG" id="bcom:BAUCODRAFT_54961"/>
<dbReference type="HOGENOM" id="CLU_004624_0_1_1"/>
<dbReference type="GO" id="GO:0005576">
    <property type="term" value="C:extracellular region"/>
    <property type="evidence" value="ECO:0007669"/>
    <property type="project" value="TreeGrafter"/>
</dbReference>
<dbReference type="eggNOG" id="ENOG502QPYU">
    <property type="taxonomic scope" value="Eukaryota"/>
</dbReference>
<dbReference type="AlphaFoldDB" id="M2NBN8"/>
<feature type="non-terminal residue" evidence="7">
    <location>
        <position position="364"/>
    </location>
</feature>
<dbReference type="GO" id="GO:0009251">
    <property type="term" value="P:glucan catabolic process"/>
    <property type="evidence" value="ECO:0007669"/>
    <property type="project" value="TreeGrafter"/>
</dbReference>
<dbReference type="OrthoDB" id="62120at2759"/>
<keyword evidence="2 5" id="KW-0378">Hydrolase</keyword>
<feature type="non-terminal residue" evidence="7">
    <location>
        <position position="1"/>
    </location>
</feature>
<protein>
    <submittedName>
        <fullName evidence="7">Glycoside hydrolase family 5 protein</fullName>
    </submittedName>
</protein>
<dbReference type="STRING" id="717646.M2NBN8"/>
<evidence type="ECO:0000259" key="6">
    <source>
        <dbReference type="Pfam" id="PF00150"/>
    </source>
</evidence>
<dbReference type="InterPro" id="IPR017853">
    <property type="entry name" value="GH"/>
</dbReference>
<dbReference type="PANTHER" id="PTHR31297">
    <property type="entry name" value="GLUCAN ENDO-1,6-BETA-GLUCOSIDASE B"/>
    <property type="match status" value="1"/>
</dbReference>
<dbReference type="GO" id="GO:0009986">
    <property type="term" value="C:cell surface"/>
    <property type="evidence" value="ECO:0007669"/>
    <property type="project" value="TreeGrafter"/>
</dbReference>
<dbReference type="Pfam" id="PF00150">
    <property type="entry name" value="Cellulase"/>
    <property type="match status" value="1"/>
</dbReference>
<dbReference type="GO" id="GO:0008422">
    <property type="term" value="F:beta-glucosidase activity"/>
    <property type="evidence" value="ECO:0007669"/>
    <property type="project" value="TreeGrafter"/>
</dbReference>
<dbReference type="InterPro" id="IPR050386">
    <property type="entry name" value="Glycosyl_hydrolase_5"/>
</dbReference>
<reference evidence="7 8" key="1">
    <citation type="journal article" date="2012" name="PLoS Pathog.">
        <title>Diverse lifestyles and strategies of plant pathogenesis encoded in the genomes of eighteen Dothideomycetes fungi.</title>
        <authorList>
            <person name="Ohm R.A."/>
            <person name="Feau N."/>
            <person name="Henrissat B."/>
            <person name="Schoch C.L."/>
            <person name="Horwitz B.A."/>
            <person name="Barry K.W."/>
            <person name="Condon B.J."/>
            <person name="Copeland A.C."/>
            <person name="Dhillon B."/>
            <person name="Glaser F."/>
            <person name="Hesse C.N."/>
            <person name="Kosti I."/>
            <person name="LaButti K."/>
            <person name="Lindquist E.A."/>
            <person name="Lucas S."/>
            <person name="Salamov A.A."/>
            <person name="Bradshaw R.E."/>
            <person name="Ciuffetti L."/>
            <person name="Hamelin R.C."/>
            <person name="Kema G.H.J."/>
            <person name="Lawrence C."/>
            <person name="Scott J.A."/>
            <person name="Spatafora J.W."/>
            <person name="Turgeon B.G."/>
            <person name="de Wit P.J.G.M."/>
            <person name="Zhong S."/>
            <person name="Goodwin S.B."/>
            <person name="Grigoriev I.V."/>
        </authorList>
    </citation>
    <scope>NUCLEOTIDE SEQUENCE [LARGE SCALE GENOMIC DNA]</scope>
    <source>
        <strain evidence="7 8">UAMH 10762</strain>
    </source>
</reference>
<name>M2NBN8_BAUPA</name>
<evidence type="ECO:0000256" key="3">
    <source>
        <dbReference type="ARBA" id="ARBA00023295"/>
    </source>
</evidence>
<evidence type="ECO:0000313" key="8">
    <source>
        <dbReference type="Proteomes" id="UP000011761"/>
    </source>
</evidence>
<accession>M2NBN8</accession>
<keyword evidence="8" id="KW-1185">Reference proteome</keyword>
<keyword evidence="3 5" id="KW-0326">Glycosidase</keyword>
<dbReference type="OMA" id="TNICVNP"/>
<dbReference type="GeneID" id="19115401"/>
<evidence type="ECO:0000256" key="4">
    <source>
        <dbReference type="ARBA" id="ARBA00023316"/>
    </source>
</evidence>
<proteinExistence type="inferred from homology"/>
<dbReference type="Proteomes" id="UP000011761">
    <property type="component" value="Unassembled WGS sequence"/>
</dbReference>
<dbReference type="InterPro" id="IPR001547">
    <property type="entry name" value="Glyco_hydro_5"/>
</dbReference>
<dbReference type="Gene3D" id="3.20.20.80">
    <property type="entry name" value="Glycosidases"/>
    <property type="match status" value="1"/>
</dbReference>
<organism evidence="7 8">
    <name type="scientific">Baudoinia panamericana (strain UAMH 10762)</name>
    <name type="common">Angels' share fungus</name>
    <name type="synonym">Baudoinia compniacensis (strain UAMH 10762)</name>
    <dbReference type="NCBI Taxonomy" id="717646"/>
    <lineage>
        <taxon>Eukaryota</taxon>
        <taxon>Fungi</taxon>
        <taxon>Dikarya</taxon>
        <taxon>Ascomycota</taxon>
        <taxon>Pezizomycotina</taxon>
        <taxon>Dothideomycetes</taxon>
        <taxon>Dothideomycetidae</taxon>
        <taxon>Mycosphaerellales</taxon>
        <taxon>Teratosphaeriaceae</taxon>
        <taxon>Baudoinia</taxon>
    </lineage>
</organism>
<dbReference type="RefSeq" id="XP_007676233.1">
    <property type="nucleotide sequence ID" value="XM_007678043.1"/>
</dbReference>
<evidence type="ECO:0000256" key="5">
    <source>
        <dbReference type="RuleBase" id="RU361153"/>
    </source>
</evidence>
<feature type="domain" description="Glycoside hydrolase family 5" evidence="6">
    <location>
        <begin position="49"/>
        <end position="291"/>
    </location>
</feature>
<keyword evidence="4" id="KW-0961">Cell wall biogenesis/degradation</keyword>
<dbReference type="SUPFAM" id="SSF51445">
    <property type="entry name" value="(Trans)glycosidases"/>
    <property type="match status" value="1"/>
</dbReference>
<dbReference type="PANTHER" id="PTHR31297:SF42">
    <property type="entry name" value="GLYCOSIDE HYDROLASE FAMILY 5 DOMAIN-CONTAINING PROTEIN"/>
    <property type="match status" value="1"/>
</dbReference>
<dbReference type="EMBL" id="KB445555">
    <property type="protein sequence ID" value="EMC96325.1"/>
    <property type="molecule type" value="Genomic_DNA"/>
</dbReference>
<dbReference type="GO" id="GO:0071555">
    <property type="term" value="P:cell wall organization"/>
    <property type="evidence" value="ECO:0007669"/>
    <property type="project" value="UniProtKB-KW"/>
</dbReference>
<evidence type="ECO:0000256" key="2">
    <source>
        <dbReference type="ARBA" id="ARBA00022801"/>
    </source>
</evidence>